<organism evidence="3 4">
    <name type="scientific">Symbiodinium necroappetens</name>
    <dbReference type="NCBI Taxonomy" id="1628268"/>
    <lineage>
        <taxon>Eukaryota</taxon>
        <taxon>Sar</taxon>
        <taxon>Alveolata</taxon>
        <taxon>Dinophyceae</taxon>
        <taxon>Suessiales</taxon>
        <taxon>Symbiodiniaceae</taxon>
        <taxon>Symbiodinium</taxon>
    </lineage>
</organism>
<dbReference type="Proteomes" id="UP000601435">
    <property type="component" value="Unassembled WGS sequence"/>
</dbReference>
<dbReference type="GO" id="GO:0016787">
    <property type="term" value="F:hydrolase activity"/>
    <property type="evidence" value="ECO:0007669"/>
    <property type="project" value="InterPro"/>
</dbReference>
<feature type="domain" description="Dienelactone hydrolase" evidence="2">
    <location>
        <begin position="153"/>
        <end position="243"/>
    </location>
</feature>
<feature type="non-terminal residue" evidence="3">
    <location>
        <position position="1"/>
    </location>
</feature>
<dbReference type="PANTHER" id="PTHR43037:SF1">
    <property type="entry name" value="BLL1128 PROTEIN"/>
    <property type="match status" value="1"/>
</dbReference>
<keyword evidence="4" id="KW-1185">Reference proteome</keyword>
<evidence type="ECO:0000313" key="4">
    <source>
        <dbReference type="Proteomes" id="UP000601435"/>
    </source>
</evidence>
<evidence type="ECO:0000259" key="2">
    <source>
        <dbReference type="Pfam" id="PF01738"/>
    </source>
</evidence>
<dbReference type="InterPro" id="IPR002925">
    <property type="entry name" value="Dienelactn_hydro"/>
</dbReference>
<accession>A0A813C4R5</accession>
<protein>
    <recommendedName>
        <fullName evidence="2">Dienelactone hydrolase domain-containing protein</fullName>
    </recommendedName>
</protein>
<dbReference type="InterPro" id="IPR050955">
    <property type="entry name" value="Plant_Biomass_Hydrol_Est"/>
</dbReference>
<evidence type="ECO:0000313" key="3">
    <source>
        <dbReference type="EMBL" id="CAE7934918.1"/>
    </source>
</evidence>
<name>A0A813C4R5_9DINO</name>
<dbReference type="InterPro" id="IPR029058">
    <property type="entry name" value="AB_hydrolase_fold"/>
</dbReference>
<evidence type="ECO:0000256" key="1">
    <source>
        <dbReference type="ARBA" id="ARBA00022729"/>
    </source>
</evidence>
<dbReference type="SUPFAM" id="SSF53474">
    <property type="entry name" value="alpha/beta-Hydrolases"/>
    <property type="match status" value="1"/>
</dbReference>
<comment type="caution">
    <text evidence="3">The sequence shown here is derived from an EMBL/GenBank/DDBJ whole genome shotgun (WGS) entry which is preliminary data.</text>
</comment>
<reference evidence="3" key="1">
    <citation type="submission" date="2021-02" db="EMBL/GenBank/DDBJ databases">
        <authorList>
            <person name="Dougan E. K."/>
            <person name="Rhodes N."/>
            <person name="Thang M."/>
            <person name="Chan C."/>
        </authorList>
    </citation>
    <scope>NUCLEOTIDE SEQUENCE</scope>
</reference>
<dbReference type="AlphaFoldDB" id="A0A813C4R5"/>
<gene>
    <name evidence="3" type="ORF">SNEC2469_LOCUS32674</name>
</gene>
<sequence>IVFQIIGRFIHGTLRWLPQLCLVLGLAALLFMARARAGIVHSTVSADATVDARSVSSVVKDPESYEALVFRPQEGPGRHLPLLLYLHGAGEMHGSLHEIISEGATGTPPVELTYARAPKVLSRFVVVAPHTAEGWSVERVVKFLDFLLRSDLGLDPARLYVTGHSMGGAGALLAATSHRFAAAVPVAASGAPPAEQLKGVPIWAFHGRNDVIVPSYITSELVQALWRNGASQEDVKVTLYDNAPAPHGWPDYFGHASTIPAYAETDLYEWLLRQQLPAGQL</sequence>
<keyword evidence="1" id="KW-0732">Signal</keyword>
<dbReference type="OrthoDB" id="2152248at2759"/>
<dbReference type="PANTHER" id="PTHR43037">
    <property type="entry name" value="UNNAMED PRODUCT-RELATED"/>
    <property type="match status" value="1"/>
</dbReference>
<dbReference type="EMBL" id="CAJNJA010083364">
    <property type="protein sequence ID" value="CAE7934918.1"/>
    <property type="molecule type" value="Genomic_DNA"/>
</dbReference>
<dbReference type="Pfam" id="PF01738">
    <property type="entry name" value="DLH"/>
    <property type="match status" value="1"/>
</dbReference>
<dbReference type="Gene3D" id="3.40.50.1820">
    <property type="entry name" value="alpha/beta hydrolase"/>
    <property type="match status" value="1"/>
</dbReference>
<proteinExistence type="predicted"/>